<feature type="compositionally biased region" description="Low complexity" evidence="7">
    <location>
        <begin position="52"/>
        <end position="73"/>
    </location>
</feature>
<name>A0A9P8QEL4_9HYPO</name>
<dbReference type="InterPro" id="IPR050568">
    <property type="entry name" value="Transcr_DNA_Rep_Reg"/>
</dbReference>
<evidence type="ECO:0000256" key="3">
    <source>
        <dbReference type="ARBA" id="ARBA00061393"/>
    </source>
</evidence>
<feature type="compositionally biased region" description="Low complexity" evidence="7">
    <location>
        <begin position="23"/>
        <end position="37"/>
    </location>
</feature>
<comment type="similarity">
    <text evidence="3">Belongs to the NC2 alpha/DRAP1 family.</text>
</comment>
<dbReference type="SUPFAM" id="SSF47113">
    <property type="entry name" value="Histone-fold"/>
    <property type="match status" value="1"/>
</dbReference>
<reference evidence="9" key="1">
    <citation type="submission" date="2021-08" db="EMBL/GenBank/DDBJ databases">
        <title>Chromosome-Level Trichoderma cornu-damae using Hi-C Data.</title>
        <authorList>
            <person name="Kim C.S."/>
        </authorList>
    </citation>
    <scope>NUCLEOTIDE SEQUENCE</scope>
    <source>
        <strain evidence="9">KA19-0412C</strain>
    </source>
</reference>
<evidence type="ECO:0000256" key="7">
    <source>
        <dbReference type="SAM" id="MobiDB-lite"/>
    </source>
</evidence>
<feature type="domain" description="Transcription factor CBF/NF-Y/archaeal histone" evidence="8">
    <location>
        <begin position="163"/>
        <end position="226"/>
    </location>
</feature>
<dbReference type="InterPro" id="IPR009072">
    <property type="entry name" value="Histone-fold"/>
</dbReference>
<sequence length="279" mass="30306">MSAEESTYAPRSPDLSSFFAGSPAQAQAAPQQLQPPARHGQAGYKIQPPAGRFAAAPSSTSSFYTPPSPYRTSQPYSKPGYFYEPYSPPPPQHAAQDVAGRQNAAPPAPYGLQQQGLQPPEPPSYPREPYQGRPSSSSDMPPRNAVAPPPPAPAVAPSPVRTKFPTARIKRIMQADEEVGKVAQQTPIAVGKALELFMIQLVTKSADIAKDKGSKRVTASMLKSVVEADEQWDFLRDIVGRVENEKEGSRSKARAESETDEEMEEPQKRGRGGRRKKVQ</sequence>
<dbReference type="GO" id="GO:0017054">
    <property type="term" value="C:negative cofactor 2 complex"/>
    <property type="evidence" value="ECO:0007669"/>
    <property type="project" value="TreeGrafter"/>
</dbReference>
<dbReference type="InterPro" id="IPR003958">
    <property type="entry name" value="CBFA_NFYB_domain"/>
</dbReference>
<dbReference type="Proteomes" id="UP000827724">
    <property type="component" value="Unassembled WGS sequence"/>
</dbReference>
<evidence type="ECO:0000256" key="6">
    <source>
        <dbReference type="ARBA" id="ARBA00075891"/>
    </source>
</evidence>
<feature type="region of interest" description="Disordered" evidence="7">
    <location>
        <begin position="1"/>
        <end position="162"/>
    </location>
</feature>
<dbReference type="GO" id="GO:0001046">
    <property type="term" value="F:core promoter sequence-specific DNA binding"/>
    <property type="evidence" value="ECO:0007669"/>
    <property type="project" value="TreeGrafter"/>
</dbReference>
<dbReference type="GO" id="GO:0016251">
    <property type="term" value="F:RNA polymerase II general transcription initiation factor activity"/>
    <property type="evidence" value="ECO:0007669"/>
    <property type="project" value="TreeGrafter"/>
</dbReference>
<comment type="subunit">
    <text evidence="4">Forms the NCT transcriptional regulatory complex with nctB and mot1.</text>
</comment>
<keyword evidence="10" id="KW-1185">Reference proteome</keyword>
<proteinExistence type="inferred from homology"/>
<evidence type="ECO:0000256" key="2">
    <source>
        <dbReference type="ARBA" id="ARBA00023242"/>
    </source>
</evidence>
<dbReference type="FunFam" id="1.10.20.10:FF:000036">
    <property type="entry name" value="CBF/NF-Y family transcription factor"/>
    <property type="match status" value="1"/>
</dbReference>
<gene>
    <name evidence="9" type="ORF">Trco_007666</name>
</gene>
<dbReference type="OrthoDB" id="653904at2759"/>
<feature type="compositionally biased region" description="Pro residues" evidence="7">
    <location>
        <begin position="147"/>
        <end position="156"/>
    </location>
</feature>
<dbReference type="Pfam" id="PF00808">
    <property type="entry name" value="CBFD_NFYB_HMF"/>
    <property type="match status" value="1"/>
</dbReference>
<dbReference type="AlphaFoldDB" id="A0A9P8QEL4"/>
<comment type="subcellular location">
    <subcellularLocation>
        <location evidence="1">Nucleus</location>
    </subcellularLocation>
</comment>
<feature type="compositionally biased region" description="Basic and acidic residues" evidence="7">
    <location>
        <begin position="240"/>
        <end position="257"/>
    </location>
</feature>
<keyword evidence="2" id="KW-0539">Nucleus</keyword>
<dbReference type="PANTHER" id="PTHR10252:SF5">
    <property type="entry name" value="DR1-ASSOCIATED COREPRESSOR"/>
    <property type="match status" value="1"/>
</dbReference>
<protein>
    <recommendedName>
        <fullName evidence="5">NCT transcriptional regulatory complex subunit A</fullName>
    </recommendedName>
    <alternativeName>
        <fullName evidence="6">Negative cofactor 2 AB</fullName>
    </alternativeName>
</protein>
<evidence type="ECO:0000256" key="4">
    <source>
        <dbReference type="ARBA" id="ARBA00065307"/>
    </source>
</evidence>
<dbReference type="EMBL" id="JAIWOZ010000006">
    <property type="protein sequence ID" value="KAH6604220.1"/>
    <property type="molecule type" value="Genomic_DNA"/>
</dbReference>
<evidence type="ECO:0000313" key="10">
    <source>
        <dbReference type="Proteomes" id="UP000827724"/>
    </source>
</evidence>
<feature type="region of interest" description="Disordered" evidence="7">
    <location>
        <begin position="240"/>
        <end position="279"/>
    </location>
</feature>
<dbReference type="CDD" id="cd22906">
    <property type="entry name" value="HFD_DRAP1"/>
    <property type="match status" value="1"/>
</dbReference>
<evidence type="ECO:0000313" key="9">
    <source>
        <dbReference type="EMBL" id="KAH6604220.1"/>
    </source>
</evidence>
<dbReference type="PANTHER" id="PTHR10252">
    <property type="entry name" value="HISTONE-LIKE TRANSCRIPTION FACTOR CCAAT-RELATED"/>
    <property type="match status" value="1"/>
</dbReference>
<organism evidence="9 10">
    <name type="scientific">Trichoderma cornu-damae</name>
    <dbReference type="NCBI Taxonomy" id="654480"/>
    <lineage>
        <taxon>Eukaryota</taxon>
        <taxon>Fungi</taxon>
        <taxon>Dikarya</taxon>
        <taxon>Ascomycota</taxon>
        <taxon>Pezizomycotina</taxon>
        <taxon>Sordariomycetes</taxon>
        <taxon>Hypocreomycetidae</taxon>
        <taxon>Hypocreales</taxon>
        <taxon>Hypocreaceae</taxon>
        <taxon>Trichoderma</taxon>
    </lineage>
</organism>
<accession>A0A9P8QEL4</accession>
<comment type="caution">
    <text evidence="9">The sequence shown here is derived from an EMBL/GenBank/DDBJ whole genome shotgun (WGS) entry which is preliminary data.</text>
</comment>
<dbReference type="GO" id="GO:0046982">
    <property type="term" value="F:protein heterodimerization activity"/>
    <property type="evidence" value="ECO:0007669"/>
    <property type="project" value="InterPro"/>
</dbReference>
<dbReference type="Gene3D" id="1.10.20.10">
    <property type="entry name" value="Histone, subunit A"/>
    <property type="match status" value="1"/>
</dbReference>
<evidence type="ECO:0000259" key="8">
    <source>
        <dbReference type="Pfam" id="PF00808"/>
    </source>
</evidence>
<feature type="compositionally biased region" description="Basic residues" evidence="7">
    <location>
        <begin position="269"/>
        <end position="279"/>
    </location>
</feature>
<evidence type="ECO:0000256" key="1">
    <source>
        <dbReference type="ARBA" id="ARBA00004123"/>
    </source>
</evidence>
<evidence type="ECO:0000256" key="5">
    <source>
        <dbReference type="ARBA" id="ARBA00072430"/>
    </source>
</evidence>